<dbReference type="InterPro" id="IPR041424">
    <property type="entry name" value="CinA_KH"/>
</dbReference>
<accession>A0A4R3MPW8</accession>
<evidence type="ECO:0000256" key="1">
    <source>
        <dbReference type="HAMAP-Rule" id="MF_00226"/>
    </source>
</evidence>
<dbReference type="Pfam" id="PF02464">
    <property type="entry name" value="CinA"/>
    <property type="match status" value="1"/>
</dbReference>
<evidence type="ECO:0000259" key="2">
    <source>
        <dbReference type="SMART" id="SM00852"/>
    </source>
</evidence>
<dbReference type="NCBIfam" id="NF001813">
    <property type="entry name" value="PRK00549.1"/>
    <property type="match status" value="1"/>
</dbReference>
<proteinExistence type="inferred from homology"/>
<dbReference type="InterPro" id="IPR008135">
    <property type="entry name" value="Competence-induced_CinA"/>
</dbReference>
<dbReference type="SMART" id="SM00852">
    <property type="entry name" value="MoCF_biosynth"/>
    <property type="match status" value="1"/>
</dbReference>
<dbReference type="RefSeq" id="WP_132251954.1">
    <property type="nucleotide sequence ID" value="NZ_SMAL01000004.1"/>
</dbReference>
<dbReference type="Pfam" id="PF00994">
    <property type="entry name" value="MoCF_biosynth"/>
    <property type="match status" value="1"/>
</dbReference>
<comment type="similarity">
    <text evidence="1">Belongs to the CinA family.</text>
</comment>
<protein>
    <recommendedName>
        <fullName evidence="1">Putative competence-damage inducible protein</fullName>
    </recommendedName>
</protein>
<dbReference type="PANTHER" id="PTHR13939">
    <property type="entry name" value="NICOTINAMIDE-NUCLEOTIDE AMIDOHYDROLASE PNCC"/>
    <property type="match status" value="1"/>
</dbReference>
<dbReference type="Proteomes" id="UP000294902">
    <property type="component" value="Unassembled WGS sequence"/>
</dbReference>
<dbReference type="Gene3D" id="3.30.70.2860">
    <property type="match status" value="1"/>
</dbReference>
<dbReference type="Gene3D" id="3.90.950.20">
    <property type="entry name" value="CinA-like"/>
    <property type="match status" value="1"/>
</dbReference>
<dbReference type="NCBIfam" id="TIGR00199">
    <property type="entry name" value="PncC_domain"/>
    <property type="match status" value="1"/>
</dbReference>
<gene>
    <name evidence="1" type="primary">cinA</name>
    <name evidence="3" type="ORF">EDC18_104182</name>
</gene>
<dbReference type="SUPFAM" id="SSF142433">
    <property type="entry name" value="CinA-like"/>
    <property type="match status" value="1"/>
</dbReference>
<feature type="domain" description="MoaB/Mog" evidence="2">
    <location>
        <begin position="4"/>
        <end position="170"/>
    </location>
</feature>
<evidence type="ECO:0000313" key="4">
    <source>
        <dbReference type="Proteomes" id="UP000294902"/>
    </source>
</evidence>
<dbReference type="PANTHER" id="PTHR13939:SF0">
    <property type="entry name" value="NMN AMIDOHYDROLASE-LIKE PROTEIN YFAY"/>
    <property type="match status" value="1"/>
</dbReference>
<dbReference type="InterPro" id="IPR050101">
    <property type="entry name" value="CinA"/>
</dbReference>
<dbReference type="SUPFAM" id="SSF53218">
    <property type="entry name" value="Molybdenum cofactor biosynthesis proteins"/>
    <property type="match status" value="1"/>
</dbReference>
<dbReference type="InterPro" id="IPR036653">
    <property type="entry name" value="CinA-like_C"/>
</dbReference>
<dbReference type="PIRSF" id="PIRSF006728">
    <property type="entry name" value="CinA"/>
    <property type="match status" value="1"/>
</dbReference>
<keyword evidence="4" id="KW-1185">Reference proteome</keyword>
<dbReference type="HAMAP" id="MF_00226_B">
    <property type="entry name" value="CinA_B"/>
    <property type="match status" value="1"/>
</dbReference>
<dbReference type="EMBL" id="SMAL01000004">
    <property type="protein sequence ID" value="TCT15032.1"/>
    <property type="molecule type" value="Genomic_DNA"/>
</dbReference>
<dbReference type="NCBIfam" id="TIGR00177">
    <property type="entry name" value="molyb_syn"/>
    <property type="match status" value="1"/>
</dbReference>
<dbReference type="AlphaFoldDB" id="A0A4R3MPW8"/>
<organism evidence="3 4">
    <name type="scientific">Natranaerovirga pectinivora</name>
    <dbReference type="NCBI Taxonomy" id="682400"/>
    <lineage>
        <taxon>Bacteria</taxon>
        <taxon>Bacillati</taxon>
        <taxon>Bacillota</taxon>
        <taxon>Clostridia</taxon>
        <taxon>Lachnospirales</taxon>
        <taxon>Natranaerovirgaceae</taxon>
        <taxon>Natranaerovirga</taxon>
    </lineage>
</organism>
<dbReference type="OrthoDB" id="9801454at2"/>
<dbReference type="InterPro" id="IPR001453">
    <property type="entry name" value="MoaB/Mog_dom"/>
</dbReference>
<reference evidence="3 4" key="1">
    <citation type="submission" date="2019-03" db="EMBL/GenBank/DDBJ databases">
        <title>Genomic Encyclopedia of Type Strains, Phase IV (KMG-IV): sequencing the most valuable type-strain genomes for metagenomic binning, comparative biology and taxonomic classification.</title>
        <authorList>
            <person name="Goeker M."/>
        </authorList>
    </citation>
    <scope>NUCLEOTIDE SEQUENCE [LARGE SCALE GENOMIC DNA]</scope>
    <source>
        <strain evidence="3 4">DSM 24629</strain>
    </source>
</reference>
<dbReference type="Gene3D" id="3.40.980.10">
    <property type="entry name" value="MoaB/Mog-like domain"/>
    <property type="match status" value="1"/>
</dbReference>
<dbReference type="NCBIfam" id="TIGR00200">
    <property type="entry name" value="cinA_nterm"/>
    <property type="match status" value="1"/>
</dbReference>
<comment type="caution">
    <text evidence="3">The sequence shown here is derived from an EMBL/GenBank/DDBJ whole genome shotgun (WGS) entry which is preliminary data.</text>
</comment>
<dbReference type="CDD" id="cd00885">
    <property type="entry name" value="cinA"/>
    <property type="match status" value="1"/>
</dbReference>
<dbReference type="InterPro" id="IPR036425">
    <property type="entry name" value="MoaB/Mog-like_dom_sf"/>
</dbReference>
<dbReference type="InterPro" id="IPR008136">
    <property type="entry name" value="CinA_C"/>
</dbReference>
<sequence length="410" mass="44648">MIAEIISVGTELLLGNILNSNAKYLSEECSELGLSVFFQTVVGDNEKRLEETIKRALQGSDIVFLTGGLGPTQDDLTKEVVAKVVDKPLVKDEYTEKKLIDFFNKRKVKMASNNLKQALIPEGSLVLENNNGTAPGLIVNEDNKILVLLPGPPKEMVPLFEEQVKPYIRKISSETIASKTLRVVGIGESTVEELLTELINGQSNPTIAPYAKDGEVHLRLTAKALSEKEAYELIEPTEKAVYDILGDSIYTNEDKTLEEVVLDLLLEKEYTLSIVESCTGGLLSGRIINCSGISTVYKEGQITYSNEAKVNLGVKEETINQYGAVSGHTAKEMVEAMAKVSGSEVSLSVTGIAGPTGGTEDKPVGLVYIGCYINGKTTVKEYNFVGSRERIRNNSVIAAINLLRLELLNN</sequence>
<name>A0A4R3MPW8_9FIRM</name>
<evidence type="ECO:0000313" key="3">
    <source>
        <dbReference type="EMBL" id="TCT15032.1"/>
    </source>
</evidence>
<dbReference type="Pfam" id="PF18146">
    <property type="entry name" value="CinA_KH"/>
    <property type="match status" value="1"/>
</dbReference>